<dbReference type="AlphaFoldDB" id="A0AAV5AB70"/>
<feature type="compositionally biased region" description="Polar residues" evidence="6">
    <location>
        <begin position="108"/>
        <end position="135"/>
    </location>
</feature>
<dbReference type="PANTHER" id="PTHR46481:SF10">
    <property type="entry name" value="ZINC FINGER BED DOMAIN-CONTAINING PROTEIN 39"/>
    <property type="match status" value="1"/>
</dbReference>
<proteinExistence type="predicted"/>
<keyword evidence="8" id="KW-1185">Reference proteome</keyword>
<dbReference type="InterPro" id="IPR052035">
    <property type="entry name" value="ZnF_BED_domain_contain"/>
</dbReference>
<keyword evidence="3" id="KW-0863">Zinc-finger</keyword>
<keyword evidence="2" id="KW-0479">Metal-binding</keyword>
<dbReference type="EMBL" id="BPWL01000005">
    <property type="protein sequence ID" value="GJJ10160.1"/>
    <property type="molecule type" value="Genomic_DNA"/>
</dbReference>
<sequence length="476" mass="53211">MESAADTHARPISDEWIMAVTKRNLTTFTGFMDPLISIALELFRKEKYYYTNVERIKWLNYMELCCGQQTALYTAAVEHLLATTNNGDICGVTCGRSATRGCGGRGNAATSNPSSQPENTTNSMVSTREATTNPRCDQKAHGQGRGRVQGRGQGRSKTVHIDKELQLMQAIEPLEEEVRQSREQQCQVRLLQNARDEGADEVECFFSQPPPPENRSFFENISLPHATAIPEGTMTSLLRGQQLITQQQTPQSVRFNEPIQKTPLSIQSPAVQGAMCRTQTTQTILALKQQKRSEIWSFFIKMQTATANDISLRIVETVEFRELLSLLHNGIQILHCSTVCNMIARAWDFYFQEMQLEMKGSEGKILLTSDLWDDKSMKAYAGVMAHYAVQIKSGTCGKGDLILQASLIGFLPIPGKHRGQDIARSLLFVMDRAGISDKIFCITTDGASNMSAAIHDFEVFLCKRHIDFDSLTQHLV</sequence>
<evidence type="ECO:0000256" key="1">
    <source>
        <dbReference type="ARBA" id="ARBA00004123"/>
    </source>
</evidence>
<evidence type="ECO:0000256" key="4">
    <source>
        <dbReference type="ARBA" id="ARBA00022833"/>
    </source>
</evidence>
<evidence type="ECO:0000313" key="7">
    <source>
        <dbReference type="EMBL" id="GJJ10160.1"/>
    </source>
</evidence>
<keyword evidence="4" id="KW-0862">Zinc</keyword>
<comment type="caution">
    <text evidence="7">The sequence shown here is derived from an EMBL/GenBank/DDBJ whole genome shotgun (WGS) entry which is preliminary data.</text>
</comment>
<dbReference type="SUPFAM" id="SSF53098">
    <property type="entry name" value="Ribonuclease H-like"/>
    <property type="match status" value="1"/>
</dbReference>
<feature type="compositionally biased region" description="Gly residues" evidence="6">
    <location>
        <begin position="143"/>
        <end position="153"/>
    </location>
</feature>
<evidence type="ECO:0000256" key="5">
    <source>
        <dbReference type="ARBA" id="ARBA00023242"/>
    </source>
</evidence>
<dbReference type="PANTHER" id="PTHR46481">
    <property type="entry name" value="ZINC FINGER BED DOMAIN-CONTAINING PROTEIN 4"/>
    <property type="match status" value="1"/>
</dbReference>
<name>A0AAV5AB70_9AGAM</name>
<reference evidence="7" key="1">
    <citation type="submission" date="2021-10" db="EMBL/GenBank/DDBJ databases">
        <title>De novo Genome Assembly of Clathrus columnatus (Basidiomycota, Fungi) Using Illumina and Nanopore Sequence Data.</title>
        <authorList>
            <person name="Ogiso-Tanaka E."/>
            <person name="Itagaki H."/>
            <person name="Hosoya T."/>
            <person name="Hosaka K."/>
        </authorList>
    </citation>
    <scope>NUCLEOTIDE SEQUENCE</scope>
    <source>
        <strain evidence="7">MO-923</strain>
    </source>
</reference>
<evidence type="ECO:0000256" key="6">
    <source>
        <dbReference type="SAM" id="MobiDB-lite"/>
    </source>
</evidence>
<feature type="region of interest" description="Disordered" evidence="6">
    <location>
        <begin position="101"/>
        <end position="157"/>
    </location>
</feature>
<evidence type="ECO:0000256" key="2">
    <source>
        <dbReference type="ARBA" id="ARBA00022723"/>
    </source>
</evidence>
<dbReference type="GO" id="GO:0005634">
    <property type="term" value="C:nucleus"/>
    <property type="evidence" value="ECO:0007669"/>
    <property type="project" value="UniProtKB-SubCell"/>
</dbReference>
<evidence type="ECO:0000256" key="3">
    <source>
        <dbReference type="ARBA" id="ARBA00022771"/>
    </source>
</evidence>
<dbReference type="GO" id="GO:0008270">
    <property type="term" value="F:zinc ion binding"/>
    <property type="evidence" value="ECO:0007669"/>
    <property type="project" value="UniProtKB-KW"/>
</dbReference>
<keyword evidence="5" id="KW-0539">Nucleus</keyword>
<dbReference type="Proteomes" id="UP001050691">
    <property type="component" value="Unassembled WGS sequence"/>
</dbReference>
<dbReference type="InterPro" id="IPR012337">
    <property type="entry name" value="RNaseH-like_sf"/>
</dbReference>
<evidence type="ECO:0000313" key="8">
    <source>
        <dbReference type="Proteomes" id="UP001050691"/>
    </source>
</evidence>
<organism evidence="7 8">
    <name type="scientific">Clathrus columnatus</name>
    <dbReference type="NCBI Taxonomy" id="1419009"/>
    <lineage>
        <taxon>Eukaryota</taxon>
        <taxon>Fungi</taxon>
        <taxon>Dikarya</taxon>
        <taxon>Basidiomycota</taxon>
        <taxon>Agaricomycotina</taxon>
        <taxon>Agaricomycetes</taxon>
        <taxon>Phallomycetidae</taxon>
        <taxon>Phallales</taxon>
        <taxon>Clathraceae</taxon>
        <taxon>Clathrus</taxon>
    </lineage>
</organism>
<accession>A0AAV5AB70</accession>
<comment type="subcellular location">
    <subcellularLocation>
        <location evidence="1">Nucleus</location>
    </subcellularLocation>
</comment>
<gene>
    <name evidence="7" type="ORF">Clacol_004386</name>
</gene>
<protein>
    <submittedName>
        <fullName evidence="7">Uncharacterized protein</fullName>
    </submittedName>
</protein>